<keyword evidence="3" id="KW-1185">Reference proteome</keyword>
<keyword evidence="1" id="KW-0812">Transmembrane</keyword>
<feature type="transmembrane region" description="Helical" evidence="1">
    <location>
        <begin position="130"/>
        <end position="150"/>
    </location>
</feature>
<evidence type="ECO:0000313" key="2">
    <source>
        <dbReference type="EMBL" id="MCH91730.1"/>
    </source>
</evidence>
<dbReference type="AlphaFoldDB" id="A0A392MW10"/>
<accession>A0A392MW10</accession>
<reference evidence="2 3" key="1">
    <citation type="journal article" date="2018" name="Front. Plant Sci.">
        <title>Red Clover (Trifolium pratense) and Zigzag Clover (T. medium) - A Picture of Genomic Similarities and Differences.</title>
        <authorList>
            <person name="Dluhosova J."/>
            <person name="Istvanek J."/>
            <person name="Nedelnik J."/>
            <person name="Repkova J."/>
        </authorList>
    </citation>
    <scope>NUCLEOTIDE SEQUENCE [LARGE SCALE GENOMIC DNA]</scope>
    <source>
        <strain evidence="3">cv. 10/8</strain>
        <tissue evidence="2">Leaf</tissue>
    </source>
</reference>
<evidence type="ECO:0000313" key="3">
    <source>
        <dbReference type="Proteomes" id="UP000265520"/>
    </source>
</evidence>
<protein>
    <recommendedName>
        <fullName evidence="4">Transmembrane protein</fullName>
    </recommendedName>
</protein>
<keyword evidence="1" id="KW-0472">Membrane</keyword>
<comment type="caution">
    <text evidence="2">The sequence shown here is derived from an EMBL/GenBank/DDBJ whole genome shotgun (WGS) entry which is preliminary data.</text>
</comment>
<keyword evidence="1" id="KW-1133">Transmembrane helix</keyword>
<feature type="non-terminal residue" evidence="2">
    <location>
        <position position="185"/>
    </location>
</feature>
<proteinExistence type="predicted"/>
<feature type="transmembrane region" description="Helical" evidence="1">
    <location>
        <begin position="24"/>
        <end position="47"/>
    </location>
</feature>
<dbReference type="EMBL" id="LXQA010021051">
    <property type="protein sequence ID" value="MCH91730.1"/>
    <property type="molecule type" value="Genomic_DNA"/>
</dbReference>
<organism evidence="2 3">
    <name type="scientific">Trifolium medium</name>
    <dbReference type="NCBI Taxonomy" id="97028"/>
    <lineage>
        <taxon>Eukaryota</taxon>
        <taxon>Viridiplantae</taxon>
        <taxon>Streptophyta</taxon>
        <taxon>Embryophyta</taxon>
        <taxon>Tracheophyta</taxon>
        <taxon>Spermatophyta</taxon>
        <taxon>Magnoliopsida</taxon>
        <taxon>eudicotyledons</taxon>
        <taxon>Gunneridae</taxon>
        <taxon>Pentapetalae</taxon>
        <taxon>rosids</taxon>
        <taxon>fabids</taxon>
        <taxon>Fabales</taxon>
        <taxon>Fabaceae</taxon>
        <taxon>Papilionoideae</taxon>
        <taxon>50 kb inversion clade</taxon>
        <taxon>NPAAA clade</taxon>
        <taxon>Hologalegina</taxon>
        <taxon>IRL clade</taxon>
        <taxon>Trifolieae</taxon>
        <taxon>Trifolium</taxon>
    </lineage>
</organism>
<evidence type="ECO:0000256" key="1">
    <source>
        <dbReference type="SAM" id="Phobius"/>
    </source>
</evidence>
<dbReference type="Proteomes" id="UP000265520">
    <property type="component" value="Unassembled WGS sequence"/>
</dbReference>
<sequence>MVVVGGGGGDEVVSRCVVGVVRDVVGALVAFGVFVSQGCGCSVWVLFKLMVASLSLFSDLVWLCAGLGVLGLVLMWRCSDSAPPGSGLGDDGWCCGEVVVVGGDEVSKSVEICRSQCIWFDLFRVGVDRFILGQCFVSLALGCVFFCHYWPRRVASVVTFVRSAIRLMELVLDSDGPIAFDSRSG</sequence>
<evidence type="ECO:0008006" key="4">
    <source>
        <dbReference type="Google" id="ProtNLM"/>
    </source>
</evidence>
<feature type="transmembrane region" description="Helical" evidence="1">
    <location>
        <begin position="54"/>
        <end position="76"/>
    </location>
</feature>
<name>A0A392MW10_9FABA</name>